<dbReference type="InterPro" id="IPR011324">
    <property type="entry name" value="Cytotoxic_necrot_fac-like_cat"/>
</dbReference>
<dbReference type="InterPro" id="IPR005659">
    <property type="entry name" value="Chemorcpt_Glu_NH3ase_CheD"/>
</dbReference>
<proteinExistence type="inferred from homology"/>
<dbReference type="GO" id="GO:0050568">
    <property type="term" value="F:protein-glutamine glutaminase activity"/>
    <property type="evidence" value="ECO:0007669"/>
    <property type="project" value="UniProtKB-UniRule"/>
</dbReference>
<gene>
    <name evidence="3" type="primary">cheD</name>
    <name evidence="4" type="ORF">SAMN04487944_101123</name>
</gene>
<protein>
    <recommendedName>
        <fullName evidence="3">Probable chemoreceptor glutamine deamidase CheD</fullName>
        <ecNumber evidence="3">3.5.1.44</ecNumber>
    </recommendedName>
</protein>
<dbReference type="EMBL" id="FOGL01000001">
    <property type="protein sequence ID" value="SER07015.1"/>
    <property type="molecule type" value="Genomic_DNA"/>
</dbReference>
<dbReference type="GO" id="GO:0006935">
    <property type="term" value="P:chemotaxis"/>
    <property type="evidence" value="ECO:0007669"/>
    <property type="project" value="UniProtKB-UniRule"/>
</dbReference>
<dbReference type="CDD" id="cd16352">
    <property type="entry name" value="CheD"/>
    <property type="match status" value="1"/>
</dbReference>
<dbReference type="STRING" id="531814.SAMN04487944_101123"/>
<dbReference type="HAMAP" id="MF_01440">
    <property type="entry name" value="CheD"/>
    <property type="match status" value="1"/>
</dbReference>
<comment type="catalytic activity">
    <reaction evidence="3">
        <text>L-glutaminyl-[protein] + H2O = L-glutamyl-[protein] + NH4(+)</text>
        <dbReference type="Rhea" id="RHEA:16441"/>
        <dbReference type="Rhea" id="RHEA-COMP:10207"/>
        <dbReference type="Rhea" id="RHEA-COMP:10208"/>
        <dbReference type="ChEBI" id="CHEBI:15377"/>
        <dbReference type="ChEBI" id="CHEBI:28938"/>
        <dbReference type="ChEBI" id="CHEBI:29973"/>
        <dbReference type="ChEBI" id="CHEBI:30011"/>
        <dbReference type="EC" id="3.5.1.44"/>
    </reaction>
</comment>
<dbReference type="Pfam" id="PF03975">
    <property type="entry name" value="CheD"/>
    <property type="match status" value="1"/>
</dbReference>
<dbReference type="InterPro" id="IPR038592">
    <property type="entry name" value="CheD-like_sf"/>
</dbReference>
<dbReference type="SUPFAM" id="SSF64438">
    <property type="entry name" value="CNF1/YfiH-like putative cysteine hydrolases"/>
    <property type="match status" value="1"/>
</dbReference>
<dbReference type="EC" id="3.5.1.44" evidence="3"/>
<keyword evidence="2 3" id="KW-0378">Hydrolase</keyword>
<reference evidence="4 5" key="1">
    <citation type="submission" date="2016-10" db="EMBL/GenBank/DDBJ databases">
        <authorList>
            <person name="de Groot N.N."/>
        </authorList>
    </citation>
    <scope>NUCLEOTIDE SEQUENCE [LARGE SCALE GENOMIC DNA]</scope>
    <source>
        <strain evidence="4 5">CGMCC 1.7727</strain>
    </source>
</reference>
<dbReference type="RefSeq" id="WP_089737940.1">
    <property type="nucleotide sequence ID" value="NZ_FOGL01000001.1"/>
</dbReference>
<organism evidence="4 5">
    <name type="scientific">Gracilibacillus ureilyticus</name>
    <dbReference type="NCBI Taxonomy" id="531814"/>
    <lineage>
        <taxon>Bacteria</taxon>
        <taxon>Bacillati</taxon>
        <taxon>Bacillota</taxon>
        <taxon>Bacilli</taxon>
        <taxon>Bacillales</taxon>
        <taxon>Bacillaceae</taxon>
        <taxon>Gracilibacillus</taxon>
    </lineage>
</organism>
<evidence type="ECO:0000256" key="2">
    <source>
        <dbReference type="ARBA" id="ARBA00022801"/>
    </source>
</evidence>
<keyword evidence="1 3" id="KW-0145">Chemotaxis</keyword>
<keyword evidence="5" id="KW-1185">Reference proteome</keyword>
<dbReference type="PANTHER" id="PTHR35147">
    <property type="entry name" value="CHEMORECEPTOR GLUTAMINE DEAMIDASE CHED-RELATED"/>
    <property type="match status" value="1"/>
</dbReference>
<comment type="function">
    <text evidence="3">Probably deamidates glutamine residues to glutamate on methyl-accepting chemotaxis receptors (MCPs), playing an important role in chemotaxis.</text>
</comment>
<dbReference type="AlphaFoldDB" id="A0A1H9L776"/>
<dbReference type="Proteomes" id="UP000199687">
    <property type="component" value="Unassembled WGS sequence"/>
</dbReference>
<evidence type="ECO:0000256" key="3">
    <source>
        <dbReference type="HAMAP-Rule" id="MF_01440"/>
    </source>
</evidence>
<evidence type="ECO:0000256" key="1">
    <source>
        <dbReference type="ARBA" id="ARBA00022500"/>
    </source>
</evidence>
<accession>A0A1H9L776</accession>
<name>A0A1H9L776_9BACI</name>
<comment type="similarity">
    <text evidence="3">Belongs to the CheD family.</text>
</comment>
<dbReference type="PANTHER" id="PTHR35147:SF1">
    <property type="entry name" value="CHEMORECEPTOR GLUTAMINE DEAMIDASE CHED-RELATED"/>
    <property type="match status" value="1"/>
</dbReference>
<evidence type="ECO:0000313" key="5">
    <source>
        <dbReference type="Proteomes" id="UP000199687"/>
    </source>
</evidence>
<sequence>MTTITSTILKVGIADLKTTKAPNLLKTSGLGSCVGVVVFDSTNKIAGLAHIMLPDSTASKRETNNVMKYADTAIELLLEELYQLGAKKYALKAKMAGGAHMFSFRSENKMLRIGDRNVEAVRRHLTAQKIPIIAEDVGGNKGRTIEFNVETGMLEIRTVNSGIAVI</sequence>
<dbReference type="OrthoDB" id="9807202at2"/>
<evidence type="ECO:0000313" key="4">
    <source>
        <dbReference type="EMBL" id="SER07015.1"/>
    </source>
</evidence>
<dbReference type="Gene3D" id="3.30.1330.200">
    <property type="match status" value="1"/>
</dbReference>